<accession>A0A9X3FHC2</accession>
<evidence type="ECO:0000313" key="4">
    <source>
        <dbReference type="Proteomes" id="UP001145087"/>
    </source>
</evidence>
<dbReference type="Proteomes" id="UP001145087">
    <property type="component" value="Unassembled WGS sequence"/>
</dbReference>
<reference evidence="3" key="1">
    <citation type="submission" date="2022-11" db="EMBL/GenBank/DDBJ databases">
        <title>Marilongibacter aestuarii gen. nov., sp. nov., isolated from tidal flat sediment.</title>
        <authorList>
            <person name="Jiayan W."/>
        </authorList>
    </citation>
    <scope>NUCLEOTIDE SEQUENCE</scope>
    <source>
        <strain evidence="3">Z1-6</strain>
    </source>
</reference>
<dbReference type="Gene3D" id="2.60.40.1190">
    <property type="match status" value="1"/>
</dbReference>
<feature type="domain" description="DUF5916" evidence="2">
    <location>
        <begin position="248"/>
        <end position="346"/>
    </location>
</feature>
<dbReference type="InterPro" id="IPR045670">
    <property type="entry name" value="DUF5916"/>
</dbReference>
<feature type="domain" description="DUF5916" evidence="2">
    <location>
        <begin position="350"/>
        <end position="636"/>
    </location>
</feature>
<organism evidence="3 4">
    <name type="scientific">Draconibacterium aestuarii</name>
    <dbReference type="NCBI Taxonomy" id="2998507"/>
    <lineage>
        <taxon>Bacteria</taxon>
        <taxon>Pseudomonadati</taxon>
        <taxon>Bacteroidota</taxon>
        <taxon>Bacteroidia</taxon>
        <taxon>Marinilabiliales</taxon>
        <taxon>Prolixibacteraceae</taxon>
        <taxon>Draconibacterium</taxon>
    </lineage>
</organism>
<gene>
    <name evidence="3" type="ORF">OU798_20175</name>
</gene>
<dbReference type="RefSeq" id="WP_343335004.1">
    <property type="nucleotide sequence ID" value="NZ_JAPOHD010000062.1"/>
</dbReference>
<dbReference type="CDD" id="cd09618">
    <property type="entry name" value="CBM9_like_2"/>
    <property type="match status" value="1"/>
</dbReference>
<keyword evidence="1" id="KW-0732">Signal</keyword>
<proteinExistence type="predicted"/>
<dbReference type="AlphaFoldDB" id="A0A9X3FHC2"/>
<feature type="signal peptide" evidence="1">
    <location>
        <begin position="1"/>
        <end position="18"/>
    </location>
</feature>
<sequence>MKIFVFFLSACFSFTAGASDLLKSKSDSTINTYNKDFIYNVKKAKSVINVDGIVDEADWMAAQKADKFYRVLPIDTGYAYQQSTVLITYDEKAFYLAFIFNDTVEGKRIMESFRRDFLFNNNDNFLSFFDTFRDQTNGFTFGLSASGAKWDGVMHSGAGSNLNWDCKWESKVKHYDDKWTAEMRIPFKSIRYPSDSQIWNVNFSRLDLKTNEKSAWAPVPRQFPTSSLAYAGVMKFEEPLPKSKMMYSLIPYVFGSYANDYEAGTGAIYKKDFGFDAKIGISSSMNLDLTYNPDFAQVEVDQQVANIDRFELFYPEKRQFFLENSDLFADFGAHSATPFFSRRIGLDAPVLAGARLSGKIGNDWRIGFMNMTTEKTSDHLSRNFTVASVQKKVFARSNFGFIFVNKEYINEPSDTSMFNRVFGFDYNLACKNNFWSGKFYYHRSFQPDSPDKQYSQGASINYSSKHFQAKLYQRSVGENYNAETGYVTRTGYNHFSPEVTYLFVPNKKIVSHGIKIESDRYYDMDYHEIDHENSFSYQFEFENRSTLSLGYIDYFVELQNDFDPTHKGEHYLPAGTGYNYGGSVIKYNSTRKTMFNWQAEAAKGTFYSGDIQYVQGEIGYRFQPYVNLSMNFNYTDMDLGDPYERTQFLLVGPKVDITFTDKIFWSTFVQYNEQIENLNINSRFQWRYQPVSDIYLVYTDNYFTGNWNGRNRAIVLKMTYWLN</sequence>
<comment type="caution">
    <text evidence="3">The sequence shown here is derived from an EMBL/GenBank/DDBJ whole genome shotgun (WGS) entry which is preliminary data.</text>
</comment>
<name>A0A9X3FHC2_9BACT</name>
<dbReference type="SUPFAM" id="SSF49344">
    <property type="entry name" value="CBD9-like"/>
    <property type="match status" value="1"/>
</dbReference>
<protein>
    <submittedName>
        <fullName evidence="3">DUF5916 domain-containing protein</fullName>
    </submittedName>
</protein>
<feature type="chain" id="PRO_5040782408" evidence="1">
    <location>
        <begin position="19"/>
        <end position="723"/>
    </location>
</feature>
<evidence type="ECO:0000313" key="3">
    <source>
        <dbReference type="EMBL" id="MCY1722678.1"/>
    </source>
</evidence>
<evidence type="ECO:0000259" key="2">
    <source>
        <dbReference type="Pfam" id="PF19313"/>
    </source>
</evidence>
<dbReference type="Pfam" id="PF19313">
    <property type="entry name" value="DUF5916"/>
    <property type="match status" value="2"/>
</dbReference>
<dbReference type="EMBL" id="JAPOHD010000062">
    <property type="protein sequence ID" value="MCY1722678.1"/>
    <property type="molecule type" value="Genomic_DNA"/>
</dbReference>
<evidence type="ECO:0000256" key="1">
    <source>
        <dbReference type="SAM" id="SignalP"/>
    </source>
</evidence>
<keyword evidence="4" id="KW-1185">Reference proteome</keyword>